<dbReference type="AlphaFoldDB" id="A0A9W8GIY1"/>
<feature type="compositionally biased region" description="Basic and acidic residues" evidence="5">
    <location>
        <begin position="69"/>
        <end position="84"/>
    </location>
</feature>
<feature type="compositionally biased region" description="Acidic residues" evidence="5">
    <location>
        <begin position="1"/>
        <end position="11"/>
    </location>
</feature>
<keyword evidence="7" id="KW-1185">Reference proteome</keyword>
<name>A0A9W8GIY1_9FUNG</name>
<evidence type="ECO:0000256" key="3">
    <source>
        <dbReference type="ARBA" id="ARBA00022917"/>
    </source>
</evidence>
<evidence type="ECO:0000256" key="4">
    <source>
        <dbReference type="ARBA" id="ARBA00029904"/>
    </source>
</evidence>
<dbReference type="PANTHER" id="PTHR21681">
    <property type="entry name" value="EUKARYOTIC TRANSLATION INITIATION FACTOR 3 SUBUNIT J"/>
    <property type="match status" value="1"/>
</dbReference>
<feature type="compositionally biased region" description="Low complexity" evidence="5">
    <location>
        <begin position="85"/>
        <end position="94"/>
    </location>
</feature>
<feature type="region of interest" description="Disordered" evidence="5">
    <location>
        <begin position="205"/>
        <end position="240"/>
    </location>
</feature>
<accession>A0A9W8GIY1</accession>
<evidence type="ECO:0000256" key="5">
    <source>
        <dbReference type="SAM" id="MobiDB-lite"/>
    </source>
</evidence>
<protein>
    <recommendedName>
        <fullName evidence="4">Eukaryotic translation initiation factor 3 30 kDa subunit</fullName>
    </recommendedName>
</protein>
<dbReference type="OrthoDB" id="20381at2759"/>
<evidence type="ECO:0000256" key="1">
    <source>
        <dbReference type="ARBA" id="ARBA00022490"/>
    </source>
</evidence>
<dbReference type="InterPro" id="IPR023194">
    <property type="entry name" value="eIF3-like_dom_sf"/>
</dbReference>
<keyword evidence="2 6" id="KW-0396">Initiation factor</keyword>
<gene>
    <name evidence="6" type="primary">HCR1</name>
    <name evidence="6" type="ORF">IWW39_002618</name>
</gene>
<evidence type="ECO:0000256" key="2">
    <source>
        <dbReference type="ARBA" id="ARBA00022540"/>
    </source>
</evidence>
<dbReference type="GO" id="GO:0003743">
    <property type="term" value="F:translation initiation factor activity"/>
    <property type="evidence" value="ECO:0007669"/>
    <property type="project" value="UniProtKB-KW"/>
</dbReference>
<organism evidence="6 7">
    <name type="scientific">Coemansia spiralis</name>
    <dbReference type="NCBI Taxonomy" id="417178"/>
    <lineage>
        <taxon>Eukaryota</taxon>
        <taxon>Fungi</taxon>
        <taxon>Fungi incertae sedis</taxon>
        <taxon>Zoopagomycota</taxon>
        <taxon>Kickxellomycotina</taxon>
        <taxon>Kickxellomycetes</taxon>
        <taxon>Kickxellales</taxon>
        <taxon>Kickxellaceae</taxon>
        <taxon>Coemansia</taxon>
    </lineage>
</organism>
<keyword evidence="3" id="KW-0648">Protein biosynthesis</keyword>
<sequence>MSDWENNDDEHEVSVPVIAVPKKKWDDEESDGDDSIPDEWDASDAEESEDDKEAAKPEAAAKPQPTKKKTPEERWAERQAERQAAKAQMMAAGGFDEGESEDDGESKKMRERKLQLESDANNVDDLFAGLTVKDVKNKDVLTALVPKTEAEFDELQTALVDRIQKSQNHRLYVQFLEKLIRQLALPLKDVEMRKFSSTLTTLANEKQRMTRDASKKKKTTSKKASVVTSTPKDKVDMNDYSNAYDEYDDFM</sequence>
<keyword evidence="1" id="KW-0963">Cytoplasm</keyword>
<reference evidence="6" key="1">
    <citation type="submission" date="2022-07" db="EMBL/GenBank/DDBJ databases">
        <title>Phylogenomic reconstructions and comparative analyses of Kickxellomycotina fungi.</title>
        <authorList>
            <person name="Reynolds N.K."/>
            <person name="Stajich J.E."/>
            <person name="Barry K."/>
            <person name="Grigoriev I.V."/>
            <person name="Crous P."/>
            <person name="Smith M.E."/>
        </authorList>
    </citation>
    <scope>NUCLEOTIDE SEQUENCE</scope>
    <source>
        <strain evidence="6">CBS 109367</strain>
    </source>
</reference>
<proteinExistence type="predicted"/>
<evidence type="ECO:0000313" key="7">
    <source>
        <dbReference type="Proteomes" id="UP001151516"/>
    </source>
</evidence>
<dbReference type="Gene3D" id="1.10.246.60">
    <property type="entry name" value="Eukaryotic translation initiation factor 3 like domains"/>
    <property type="match status" value="1"/>
</dbReference>
<dbReference type="InterPro" id="IPR013906">
    <property type="entry name" value="eIF3j"/>
</dbReference>
<feature type="compositionally biased region" description="Acidic residues" evidence="5">
    <location>
        <begin position="27"/>
        <end position="52"/>
    </location>
</feature>
<evidence type="ECO:0000313" key="6">
    <source>
        <dbReference type="EMBL" id="KAJ2687864.1"/>
    </source>
</evidence>
<comment type="caution">
    <text evidence="6">The sequence shown here is derived from an EMBL/GenBank/DDBJ whole genome shotgun (WGS) entry which is preliminary data.</text>
</comment>
<dbReference type="Pfam" id="PF08597">
    <property type="entry name" value="eIF3_subunit"/>
    <property type="match status" value="1"/>
</dbReference>
<dbReference type="PANTHER" id="PTHR21681:SF0">
    <property type="entry name" value="EUKARYOTIC TRANSLATION INITIATION FACTOR 3 SUBUNIT J"/>
    <property type="match status" value="1"/>
</dbReference>
<dbReference type="EMBL" id="JANBTX010000060">
    <property type="protein sequence ID" value="KAJ2687864.1"/>
    <property type="molecule type" value="Genomic_DNA"/>
</dbReference>
<dbReference type="Proteomes" id="UP001151516">
    <property type="component" value="Unassembled WGS sequence"/>
</dbReference>
<dbReference type="GO" id="GO:0005852">
    <property type="term" value="C:eukaryotic translation initiation factor 3 complex"/>
    <property type="evidence" value="ECO:0007669"/>
    <property type="project" value="InterPro"/>
</dbReference>
<feature type="region of interest" description="Disordered" evidence="5">
    <location>
        <begin position="1"/>
        <end position="111"/>
    </location>
</feature>